<protein>
    <submittedName>
        <fullName evidence="2">Uncharacterized protein</fullName>
    </submittedName>
</protein>
<sequence>MTVGDGVGKTGAGTTGEPGAGDSGAGVSGAGGSAPGAGAGLAPGDGDGDGEGLGAGAGLEVVGAVRGAQTGRTEPRARSLICWMASSWVPPGRPALTEARADGRMSSTAIRRQPSALRSWSALISDSSLRALRQPRR</sequence>
<dbReference type="EMBL" id="CTEF01000001">
    <property type="protein sequence ID" value="CQD03244.1"/>
    <property type="molecule type" value="Genomic_DNA"/>
</dbReference>
<gene>
    <name evidence="2" type="ORF">BN970_00416</name>
</gene>
<proteinExistence type="predicted"/>
<evidence type="ECO:0000256" key="1">
    <source>
        <dbReference type="SAM" id="MobiDB-lite"/>
    </source>
</evidence>
<evidence type="ECO:0000313" key="2">
    <source>
        <dbReference type="EMBL" id="CQD03244.1"/>
    </source>
</evidence>
<reference evidence="2 3" key="1">
    <citation type="submission" date="2015-03" db="EMBL/GenBank/DDBJ databases">
        <authorList>
            <person name="Murphy D."/>
        </authorList>
    </citation>
    <scope>NUCLEOTIDE SEQUENCE [LARGE SCALE GENOMIC DNA]</scope>
    <source>
        <strain evidence="2 3">D16</strain>
    </source>
</reference>
<organism evidence="2 3">
    <name type="scientific">Mycolicibacterium conceptionense</name>
    <dbReference type="NCBI Taxonomy" id="451644"/>
    <lineage>
        <taxon>Bacteria</taxon>
        <taxon>Bacillati</taxon>
        <taxon>Actinomycetota</taxon>
        <taxon>Actinomycetes</taxon>
        <taxon>Mycobacteriales</taxon>
        <taxon>Mycobacteriaceae</taxon>
        <taxon>Mycolicibacterium</taxon>
    </lineage>
</organism>
<name>A0A0U1CWK4_9MYCO</name>
<evidence type="ECO:0000313" key="3">
    <source>
        <dbReference type="Proteomes" id="UP000182227"/>
    </source>
</evidence>
<dbReference type="AlphaFoldDB" id="A0A0U1CWK4"/>
<dbReference type="Proteomes" id="UP000182227">
    <property type="component" value="Unassembled WGS sequence"/>
</dbReference>
<accession>A0A0U1CWK4</accession>
<feature type="region of interest" description="Disordered" evidence="1">
    <location>
        <begin position="1"/>
        <end position="56"/>
    </location>
</feature>